<feature type="transmembrane region" description="Helical" evidence="4">
    <location>
        <begin position="85"/>
        <end position="105"/>
    </location>
</feature>
<dbReference type="PROSITE" id="PS50850">
    <property type="entry name" value="MFS"/>
    <property type="match status" value="1"/>
</dbReference>
<dbReference type="SUPFAM" id="SSF103473">
    <property type="entry name" value="MFS general substrate transporter"/>
    <property type="match status" value="1"/>
</dbReference>
<evidence type="ECO:0000313" key="6">
    <source>
        <dbReference type="EMBL" id="PIR06704.1"/>
    </source>
</evidence>
<reference evidence="6 7" key="1">
    <citation type="submission" date="2017-09" db="EMBL/GenBank/DDBJ databases">
        <title>Depth-based differentiation of microbial function through sediment-hosted aquifers and enrichment of novel symbionts in the deep terrestrial subsurface.</title>
        <authorList>
            <person name="Probst A.J."/>
            <person name="Ladd B."/>
            <person name="Jarett J.K."/>
            <person name="Geller-Mcgrath D.E."/>
            <person name="Sieber C.M."/>
            <person name="Emerson J.B."/>
            <person name="Anantharaman K."/>
            <person name="Thomas B.C."/>
            <person name="Malmstrom R."/>
            <person name="Stieglmeier M."/>
            <person name="Klingl A."/>
            <person name="Woyke T."/>
            <person name="Ryan C.M."/>
            <person name="Banfield J.F."/>
        </authorList>
    </citation>
    <scope>NUCLEOTIDE SEQUENCE [LARGE SCALE GENOMIC DNA]</scope>
    <source>
        <strain evidence="6">CG11_big_fil_rev_8_21_14_0_20_36_20</strain>
    </source>
</reference>
<dbReference type="InterPro" id="IPR052528">
    <property type="entry name" value="Sugar_transport-like"/>
</dbReference>
<keyword evidence="1 4" id="KW-0812">Transmembrane</keyword>
<accession>A0A2H0NCW7</accession>
<feature type="transmembrane region" description="Helical" evidence="4">
    <location>
        <begin position="219"/>
        <end position="243"/>
    </location>
</feature>
<feature type="transmembrane region" description="Helical" evidence="4">
    <location>
        <begin position="55"/>
        <end position="73"/>
    </location>
</feature>
<feature type="domain" description="Major facilitator superfamily (MFS) profile" evidence="5">
    <location>
        <begin position="174"/>
        <end position="394"/>
    </location>
</feature>
<dbReference type="Proteomes" id="UP000230564">
    <property type="component" value="Unassembled WGS sequence"/>
</dbReference>
<sequence>MLVSKFFKSFLPFNMRRQVRELFIATTMVNFALAMVMIFEPIYLYQTGHSLHKIMLFYLMAYVLYFLIMPFGAKFARKKGYEKGMFVGTFFFIIFYLSLFLIFYYPLLFYISPIILAVHKMFYWPAYHADFAHFCKDTEEGREVTAVTITSSLVYIIGPALAGFIIFEWGYNTLFILTSIIFLASNIPTLVTTEKFKPTDFPYKETYRNLFSKKNRKEFLAYLGFGEEFIVVMVWPIFISLIITSVFDLGMIIALATLITTMLTFYIGHLSDTSDKRKILRLGSAFYSLGWFIRIFIANRVGVFFVDTLSRLSRNTVAIPLMAITYEKAKEITNTGNHKYVMSRVVFFEMSLVIGKILAMLLIFLISSLVVDEIMAFKLIFVLAGGMSLLYLLL</sequence>
<keyword evidence="2 4" id="KW-1133">Transmembrane helix</keyword>
<evidence type="ECO:0000256" key="3">
    <source>
        <dbReference type="ARBA" id="ARBA00023136"/>
    </source>
</evidence>
<evidence type="ECO:0000259" key="5">
    <source>
        <dbReference type="PROSITE" id="PS50850"/>
    </source>
</evidence>
<feature type="transmembrane region" description="Helical" evidence="4">
    <location>
        <begin position="173"/>
        <end position="191"/>
    </location>
</feature>
<dbReference type="Gene3D" id="1.20.1250.20">
    <property type="entry name" value="MFS general substrate transporter like domains"/>
    <property type="match status" value="1"/>
</dbReference>
<feature type="transmembrane region" description="Helical" evidence="4">
    <location>
        <begin position="279"/>
        <end position="297"/>
    </location>
</feature>
<feature type="transmembrane region" description="Helical" evidence="4">
    <location>
        <begin position="144"/>
        <end position="167"/>
    </location>
</feature>
<name>A0A2H0NCW7_9BACT</name>
<dbReference type="GO" id="GO:0022857">
    <property type="term" value="F:transmembrane transporter activity"/>
    <property type="evidence" value="ECO:0007669"/>
    <property type="project" value="InterPro"/>
</dbReference>
<feature type="transmembrane region" description="Helical" evidence="4">
    <location>
        <begin position="21"/>
        <end position="43"/>
    </location>
</feature>
<dbReference type="Pfam" id="PF07690">
    <property type="entry name" value="MFS_1"/>
    <property type="match status" value="1"/>
</dbReference>
<comment type="caution">
    <text evidence="6">The sequence shown here is derived from an EMBL/GenBank/DDBJ whole genome shotgun (WGS) entry which is preliminary data.</text>
</comment>
<dbReference type="AlphaFoldDB" id="A0A2H0NCW7"/>
<dbReference type="EMBL" id="PCWQ01000010">
    <property type="protein sequence ID" value="PIR06704.1"/>
    <property type="molecule type" value="Genomic_DNA"/>
</dbReference>
<feature type="transmembrane region" description="Helical" evidence="4">
    <location>
        <begin position="345"/>
        <end position="369"/>
    </location>
</feature>
<dbReference type="InterPro" id="IPR036259">
    <property type="entry name" value="MFS_trans_sf"/>
</dbReference>
<evidence type="ECO:0000313" key="7">
    <source>
        <dbReference type="Proteomes" id="UP000230564"/>
    </source>
</evidence>
<dbReference type="InterPro" id="IPR011701">
    <property type="entry name" value="MFS"/>
</dbReference>
<protein>
    <recommendedName>
        <fullName evidence="5">Major facilitator superfamily (MFS) profile domain-containing protein</fullName>
    </recommendedName>
</protein>
<dbReference type="PANTHER" id="PTHR23526">
    <property type="entry name" value="INTEGRAL MEMBRANE TRANSPORT PROTEIN-RELATED"/>
    <property type="match status" value="1"/>
</dbReference>
<feature type="transmembrane region" description="Helical" evidence="4">
    <location>
        <begin position="375"/>
        <end position="393"/>
    </location>
</feature>
<gene>
    <name evidence="6" type="ORF">COV55_02570</name>
</gene>
<evidence type="ECO:0000256" key="4">
    <source>
        <dbReference type="SAM" id="Phobius"/>
    </source>
</evidence>
<feature type="transmembrane region" description="Helical" evidence="4">
    <location>
        <begin position="249"/>
        <end position="267"/>
    </location>
</feature>
<proteinExistence type="predicted"/>
<keyword evidence="3 4" id="KW-0472">Membrane</keyword>
<evidence type="ECO:0000256" key="1">
    <source>
        <dbReference type="ARBA" id="ARBA00022692"/>
    </source>
</evidence>
<organism evidence="6 7">
    <name type="scientific">Candidatus Komeilibacteria bacterium CG11_big_fil_rev_8_21_14_0_20_36_20</name>
    <dbReference type="NCBI Taxonomy" id="1974477"/>
    <lineage>
        <taxon>Bacteria</taxon>
        <taxon>Candidatus Komeiliibacteriota</taxon>
    </lineage>
</organism>
<dbReference type="PANTHER" id="PTHR23526:SF2">
    <property type="entry name" value="MAJOR FACILITATOR SUPERFAMILY (MFS) PROFILE DOMAIN-CONTAINING PROTEIN"/>
    <property type="match status" value="1"/>
</dbReference>
<dbReference type="InterPro" id="IPR020846">
    <property type="entry name" value="MFS_dom"/>
</dbReference>
<evidence type="ECO:0000256" key="2">
    <source>
        <dbReference type="ARBA" id="ARBA00022989"/>
    </source>
</evidence>